<evidence type="ECO:0000313" key="3">
    <source>
        <dbReference type="Proteomes" id="UP000017820"/>
    </source>
</evidence>
<dbReference type="RefSeq" id="WP_023401209.1">
    <property type="nucleotide sequence ID" value="NZ_AUSV01000117.1"/>
</dbReference>
<feature type="signal peptide" evidence="1">
    <location>
        <begin position="1"/>
        <end position="26"/>
    </location>
</feature>
<dbReference type="AlphaFoldDB" id="V4HKI7"/>
<name>V4HKI7_PSEL2</name>
<dbReference type="EMBL" id="AUSV01000117">
    <property type="protein sequence ID" value="ESP91310.1"/>
    <property type="molecule type" value="Genomic_DNA"/>
</dbReference>
<proteinExistence type="predicted"/>
<dbReference type="Proteomes" id="UP000017820">
    <property type="component" value="Unassembled WGS sequence"/>
</dbReference>
<dbReference type="GeneID" id="29919972"/>
<protein>
    <submittedName>
        <fullName evidence="2">Uncharacterized protein</fullName>
    </submittedName>
</protein>
<comment type="caution">
    <text evidence="2">The sequence shown here is derived from an EMBL/GenBank/DDBJ whole genome shotgun (WGS) entry which is preliminary data.</text>
</comment>
<evidence type="ECO:0000313" key="2">
    <source>
        <dbReference type="EMBL" id="ESP91310.1"/>
    </source>
</evidence>
<dbReference type="PATRIC" id="fig|1353533.3.peg.4364"/>
<sequence length="155" mass="17804">MNKSLIKPLLLLWSLSILLVTHGTLANNQSGNIKVFSLSVFSPDEIAPIDAKPVEVGEGYRYRYNPESHNFDPQQTQREIVFEFAAELDERYEFRWITADQPQHVSLVDKQSDKITVALDDGEIAPLTYFEVWVYDTQTGEVFMCDPVIVIRRPK</sequence>
<feature type="chain" id="PRO_5004720291" evidence="1">
    <location>
        <begin position="27"/>
        <end position="155"/>
    </location>
</feature>
<organism evidence="2 3">
    <name type="scientific">Pseudoalteromonas luteoviolacea (strain 2ta16)</name>
    <dbReference type="NCBI Taxonomy" id="1353533"/>
    <lineage>
        <taxon>Bacteria</taxon>
        <taxon>Pseudomonadati</taxon>
        <taxon>Pseudomonadota</taxon>
        <taxon>Gammaproteobacteria</taxon>
        <taxon>Alteromonadales</taxon>
        <taxon>Pseudoalteromonadaceae</taxon>
        <taxon>Pseudoalteromonas</taxon>
    </lineage>
</organism>
<evidence type="ECO:0000256" key="1">
    <source>
        <dbReference type="SAM" id="SignalP"/>
    </source>
</evidence>
<gene>
    <name evidence="2" type="ORF">PL2TA16_00858</name>
</gene>
<reference evidence="2 3" key="1">
    <citation type="submission" date="2013-07" db="EMBL/GenBank/DDBJ databases">
        <title>Draft genome sequence of Pseudoalteromonas luteoviolacea 2ta16.</title>
        <authorList>
            <person name="Allen E.E."/>
            <person name="Azam F."/>
            <person name="Podell S."/>
        </authorList>
    </citation>
    <scope>NUCLEOTIDE SEQUENCE [LARGE SCALE GENOMIC DNA]</scope>
    <source>
        <strain evidence="2 3">2ta16</strain>
    </source>
</reference>
<accession>V4HKI7</accession>
<keyword evidence="1" id="KW-0732">Signal</keyword>